<accession>A0A347WIX9</accession>
<evidence type="ECO:0000313" key="2">
    <source>
        <dbReference type="Proteomes" id="UP000263232"/>
    </source>
</evidence>
<dbReference type="OrthoDB" id="342869at2"/>
<name>A0A347WIX9_9LACT</name>
<dbReference type="SUPFAM" id="SSF46689">
    <property type="entry name" value="Homeodomain-like"/>
    <property type="match status" value="1"/>
</dbReference>
<dbReference type="EMBL" id="CP023434">
    <property type="protein sequence ID" value="AXY25036.1"/>
    <property type="molecule type" value="Genomic_DNA"/>
</dbReference>
<protein>
    <submittedName>
        <fullName evidence="1">Uncharacterized protein</fullName>
    </submittedName>
</protein>
<dbReference type="AlphaFoldDB" id="A0A347WIX9"/>
<evidence type="ECO:0000313" key="1">
    <source>
        <dbReference type="EMBL" id="AXY25036.1"/>
    </source>
</evidence>
<dbReference type="KEGG" id="abae:CL176_02775"/>
<dbReference type="Proteomes" id="UP000263232">
    <property type="component" value="Chromosome"/>
</dbReference>
<keyword evidence="2" id="KW-1185">Reference proteome</keyword>
<dbReference type="Pfam" id="PF13384">
    <property type="entry name" value="HTH_23"/>
    <property type="match status" value="1"/>
</dbReference>
<gene>
    <name evidence="1" type="ORF">CL176_02775</name>
</gene>
<dbReference type="RefSeq" id="WP_118989957.1">
    <property type="nucleotide sequence ID" value="NZ_CP023434.1"/>
</dbReference>
<sequence>MARSGKRVAVTRTKYQAEFKAIEKLKQEGYKITYLCEVLGVSRSAYYKWLKRVPSPSQLRLEWLMKQI</sequence>
<reference evidence="1 2" key="1">
    <citation type="submission" date="2017-09" db="EMBL/GenBank/DDBJ databases">
        <title>Complete genome sequence of Oxytococcus suis strain ZY16052.</title>
        <authorList>
            <person name="Li F."/>
        </authorList>
    </citation>
    <scope>NUCLEOTIDE SEQUENCE [LARGE SCALE GENOMIC DNA]</scope>
    <source>
        <strain evidence="1 2">ZY16052</strain>
    </source>
</reference>
<proteinExistence type="predicted"/>
<dbReference type="InterPro" id="IPR009057">
    <property type="entry name" value="Homeodomain-like_sf"/>
</dbReference>
<organism evidence="1 2">
    <name type="scientific">Suicoccus acidiformans</name>
    <dbReference type="NCBI Taxonomy" id="2036206"/>
    <lineage>
        <taxon>Bacteria</taxon>
        <taxon>Bacillati</taxon>
        <taxon>Bacillota</taxon>
        <taxon>Bacilli</taxon>
        <taxon>Lactobacillales</taxon>
        <taxon>Aerococcaceae</taxon>
        <taxon>Suicoccus</taxon>
    </lineage>
</organism>